<dbReference type="InterPro" id="IPR050855">
    <property type="entry name" value="NDM-1-like"/>
</dbReference>
<evidence type="ECO:0000259" key="1">
    <source>
        <dbReference type="SMART" id="SM00849"/>
    </source>
</evidence>
<feature type="domain" description="Metallo-beta-lactamase" evidence="1">
    <location>
        <begin position="17"/>
        <end position="205"/>
    </location>
</feature>
<dbReference type="GO" id="GO:0016787">
    <property type="term" value="F:hydrolase activity"/>
    <property type="evidence" value="ECO:0007669"/>
    <property type="project" value="UniProtKB-KW"/>
</dbReference>
<dbReference type="InterPro" id="IPR036866">
    <property type="entry name" value="RibonucZ/Hydroxyglut_hydro"/>
</dbReference>
<organism evidence="2 3">
    <name type="scientific">Amycolatopsis acidicola</name>
    <dbReference type="NCBI Taxonomy" id="2596893"/>
    <lineage>
        <taxon>Bacteria</taxon>
        <taxon>Bacillati</taxon>
        <taxon>Actinomycetota</taxon>
        <taxon>Actinomycetes</taxon>
        <taxon>Pseudonocardiales</taxon>
        <taxon>Pseudonocardiaceae</taxon>
        <taxon>Amycolatopsis</taxon>
    </lineage>
</organism>
<dbReference type="Gene3D" id="3.60.15.10">
    <property type="entry name" value="Ribonuclease Z/Hydroxyacylglutathione hydrolase-like"/>
    <property type="match status" value="1"/>
</dbReference>
<dbReference type="Pfam" id="PF00753">
    <property type="entry name" value="Lactamase_B"/>
    <property type="match status" value="1"/>
</dbReference>
<dbReference type="SUPFAM" id="SSF56281">
    <property type="entry name" value="Metallo-hydrolase/oxidoreductase"/>
    <property type="match status" value="1"/>
</dbReference>
<evidence type="ECO:0000313" key="2">
    <source>
        <dbReference type="EMBL" id="KAA9159096.1"/>
    </source>
</evidence>
<dbReference type="InterPro" id="IPR001279">
    <property type="entry name" value="Metallo-B-lactamas"/>
</dbReference>
<name>A0A5N0UZ85_9PSEU</name>
<reference evidence="2" key="1">
    <citation type="submission" date="2019-09" db="EMBL/GenBank/DDBJ databases">
        <authorList>
            <person name="Teo W.F.A."/>
            <person name="Duangmal K."/>
        </authorList>
    </citation>
    <scope>NUCLEOTIDE SEQUENCE [LARGE SCALE GENOMIC DNA]</scope>
    <source>
        <strain evidence="2">K81G1</strain>
    </source>
</reference>
<sequence>MTTEIAPGVRCLATTKRDNAFLLDGDEGYTLVDVGWGSAPKRIEAALGSLSDIRRVVLTHAHPDHVKGAAELAARTGARLFIHAADAPWLAAGRVPPAGRAGFAGRLLDRVPLVHWTPVTADVLLRDGDSVAGAGGLRVIHTPGHTPGHIALHYEPGNAVLVGDAIFNRAAELGIGPAALAADPAQRPASLGRLPRDVAAVGLAHGDALRGNDLDRYHALLDRWETT</sequence>
<dbReference type="PANTHER" id="PTHR42951:SF17">
    <property type="entry name" value="METALLO-BETA-LACTAMASE DOMAIN-CONTAINING PROTEIN"/>
    <property type="match status" value="1"/>
</dbReference>
<dbReference type="SMART" id="SM00849">
    <property type="entry name" value="Lactamase_B"/>
    <property type="match status" value="1"/>
</dbReference>
<dbReference type="OrthoDB" id="2971563at2"/>
<dbReference type="CDD" id="cd07721">
    <property type="entry name" value="yflN-like_MBL-fold"/>
    <property type="match status" value="1"/>
</dbReference>
<dbReference type="RefSeq" id="WP_144749206.1">
    <property type="nucleotide sequence ID" value="NZ_VMNW02000031.1"/>
</dbReference>
<keyword evidence="3" id="KW-1185">Reference proteome</keyword>
<gene>
    <name evidence="2" type="ORF">FPZ12_021355</name>
</gene>
<dbReference type="EMBL" id="VMNW02000031">
    <property type="protein sequence ID" value="KAA9159096.1"/>
    <property type="molecule type" value="Genomic_DNA"/>
</dbReference>
<dbReference type="PANTHER" id="PTHR42951">
    <property type="entry name" value="METALLO-BETA-LACTAMASE DOMAIN-CONTAINING"/>
    <property type="match status" value="1"/>
</dbReference>
<protein>
    <submittedName>
        <fullName evidence="2">MBL fold metallo-hydrolase</fullName>
    </submittedName>
</protein>
<evidence type="ECO:0000313" key="3">
    <source>
        <dbReference type="Proteomes" id="UP000319769"/>
    </source>
</evidence>
<dbReference type="Proteomes" id="UP000319769">
    <property type="component" value="Unassembled WGS sequence"/>
</dbReference>
<accession>A0A5N0UZ85</accession>
<comment type="caution">
    <text evidence="2">The sequence shown here is derived from an EMBL/GenBank/DDBJ whole genome shotgun (WGS) entry which is preliminary data.</text>
</comment>
<dbReference type="AlphaFoldDB" id="A0A5N0UZ85"/>
<proteinExistence type="predicted"/>